<dbReference type="Proteomes" id="UP000037510">
    <property type="component" value="Unassembled WGS sequence"/>
</dbReference>
<reference evidence="2 3" key="1">
    <citation type="journal article" date="2015" name="Genome Biol. Evol.">
        <title>The genome of winter moth (Operophtera brumata) provides a genomic perspective on sexual dimorphism and phenology.</title>
        <authorList>
            <person name="Derks M.F."/>
            <person name="Smit S."/>
            <person name="Salis L."/>
            <person name="Schijlen E."/>
            <person name="Bossers A."/>
            <person name="Mateman C."/>
            <person name="Pijl A.S."/>
            <person name="de Ridder D."/>
            <person name="Groenen M.A."/>
            <person name="Visser M.E."/>
            <person name="Megens H.J."/>
        </authorList>
    </citation>
    <scope>NUCLEOTIDE SEQUENCE [LARGE SCALE GENOMIC DNA]</scope>
    <source>
        <strain evidence="2">WM2013NL</strain>
        <tissue evidence="2">Head and thorax</tissue>
    </source>
</reference>
<evidence type="ECO:0000256" key="1">
    <source>
        <dbReference type="SAM" id="Coils"/>
    </source>
</evidence>
<comment type="caution">
    <text evidence="2">The sequence shown here is derived from an EMBL/GenBank/DDBJ whole genome shotgun (WGS) entry which is preliminary data.</text>
</comment>
<dbReference type="Gene3D" id="1.20.58.420">
    <property type="entry name" value="AHSP"/>
    <property type="match status" value="2"/>
</dbReference>
<keyword evidence="1" id="KW-0175">Coiled coil</keyword>
<gene>
    <name evidence="2" type="ORF">OBRU01_02480</name>
</gene>
<sequence>MELACGMGAPSMPATVVSELNQQELAAARATFKAKKLLGDQQDIDKELEELMQELTNRQNEFIEINRSKTLKAIENGKTAYDKAIEDVKKDTLLCVHALDLKQIHDDAVAAALRVFNENRKSGHDGQDADRDKFSKDLTEKYAALNQMNDQNNRVMAAELKQEYSEYIMRKINNVPNLCDNMFAGEHQKARKKALEEFESRRTLHNSYNEDVYKTNMLQAIDRQYLQASQLNASANKELFKTALIVFNENSLKLRDLRKYCLHRHALRREHNSTKEITLNMISPKQLCGDSNRILLEMMENHYEEMKAINDSANEQAVTSAYWAYQSKYDSLSSHWYWAFTSWDTAWEYHQEALGVAFDRFFERRRGGRTYSDGYDVFLNNLEEKCKWYYRNS</sequence>
<evidence type="ECO:0000313" key="2">
    <source>
        <dbReference type="EMBL" id="KOB78380.1"/>
    </source>
</evidence>
<accession>A0A0L7LSC3</accession>
<organism evidence="2 3">
    <name type="scientific">Operophtera brumata</name>
    <name type="common">Winter moth</name>
    <name type="synonym">Phalaena brumata</name>
    <dbReference type="NCBI Taxonomy" id="104452"/>
    <lineage>
        <taxon>Eukaryota</taxon>
        <taxon>Metazoa</taxon>
        <taxon>Ecdysozoa</taxon>
        <taxon>Arthropoda</taxon>
        <taxon>Hexapoda</taxon>
        <taxon>Insecta</taxon>
        <taxon>Pterygota</taxon>
        <taxon>Neoptera</taxon>
        <taxon>Endopterygota</taxon>
        <taxon>Lepidoptera</taxon>
        <taxon>Glossata</taxon>
        <taxon>Ditrysia</taxon>
        <taxon>Geometroidea</taxon>
        <taxon>Geometridae</taxon>
        <taxon>Larentiinae</taxon>
        <taxon>Operophtera</taxon>
    </lineage>
</organism>
<dbReference type="EMBL" id="JTDY01000190">
    <property type="protein sequence ID" value="KOB78380.1"/>
    <property type="molecule type" value="Genomic_DNA"/>
</dbReference>
<proteinExistence type="predicted"/>
<feature type="coiled-coil region" evidence="1">
    <location>
        <begin position="34"/>
        <end position="68"/>
    </location>
</feature>
<keyword evidence="3" id="KW-1185">Reference proteome</keyword>
<evidence type="ECO:0000313" key="3">
    <source>
        <dbReference type="Proteomes" id="UP000037510"/>
    </source>
</evidence>
<name>A0A0L7LSC3_OPEBR</name>
<protein>
    <submittedName>
        <fullName evidence="2">Uncharacterized protein</fullName>
    </submittedName>
</protein>
<dbReference type="AlphaFoldDB" id="A0A0L7LSC3"/>